<feature type="compositionally biased region" description="Low complexity" evidence="1">
    <location>
        <begin position="1"/>
        <end position="13"/>
    </location>
</feature>
<name>A0A1G7X1J2_9PROT</name>
<dbReference type="EMBL" id="FNCV01000002">
    <property type="protein sequence ID" value="SDG78007.1"/>
    <property type="molecule type" value="Genomic_DNA"/>
</dbReference>
<dbReference type="STRING" id="83401.SAMN05421742_102397"/>
<gene>
    <name evidence="2" type="ORF">SAMN05421742_102397</name>
</gene>
<evidence type="ECO:0000256" key="1">
    <source>
        <dbReference type="SAM" id="MobiDB-lite"/>
    </source>
</evidence>
<sequence length="181" mass="18864">MSDPQDASPADPQDTPPPAGPVREVVGVFTDRPGFENAVRALSAAGFAQADISILSSHSSLEAAFAEPDEEKSLSERLLPFLGELRYETPLITAGLIALASGPTAAAVAGLVAAGVGGLAVKDLLDEIAAEPHREEFEQALKDGNILLWVAIKDAGTETRARQILAEAGARDIHLHDRPAG</sequence>
<dbReference type="Proteomes" id="UP000217076">
    <property type="component" value="Unassembled WGS sequence"/>
</dbReference>
<protein>
    <recommendedName>
        <fullName evidence="4">General stress protein 17M-like domain-containing protein</fullName>
    </recommendedName>
</protein>
<reference evidence="3" key="1">
    <citation type="submission" date="2016-10" db="EMBL/GenBank/DDBJ databases">
        <authorList>
            <person name="Varghese N."/>
            <person name="Submissions S."/>
        </authorList>
    </citation>
    <scope>NUCLEOTIDE SEQUENCE [LARGE SCALE GENOMIC DNA]</scope>
    <source>
        <strain evidence="3">930I</strain>
    </source>
</reference>
<keyword evidence="3" id="KW-1185">Reference proteome</keyword>
<evidence type="ECO:0000313" key="2">
    <source>
        <dbReference type="EMBL" id="SDG78007.1"/>
    </source>
</evidence>
<proteinExistence type="predicted"/>
<dbReference type="RefSeq" id="WP_245689256.1">
    <property type="nucleotide sequence ID" value="NZ_FNCV01000002.1"/>
</dbReference>
<evidence type="ECO:0008006" key="4">
    <source>
        <dbReference type="Google" id="ProtNLM"/>
    </source>
</evidence>
<evidence type="ECO:0000313" key="3">
    <source>
        <dbReference type="Proteomes" id="UP000217076"/>
    </source>
</evidence>
<dbReference type="AlphaFoldDB" id="A0A1G7X1J2"/>
<organism evidence="2 3">
    <name type="scientific">Roseospirillum parvum</name>
    <dbReference type="NCBI Taxonomy" id="83401"/>
    <lineage>
        <taxon>Bacteria</taxon>
        <taxon>Pseudomonadati</taxon>
        <taxon>Pseudomonadota</taxon>
        <taxon>Alphaproteobacteria</taxon>
        <taxon>Rhodospirillales</taxon>
        <taxon>Rhodospirillaceae</taxon>
        <taxon>Roseospirillum</taxon>
    </lineage>
</organism>
<feature type="region of interest" description="Disordered" evidence="1">
    <location>
        <begin position="1"/>
        <end position="24"/>
    </location>
</feature>
<accession>A0A1G7X1J2</accession>